<dbReference type="EMBL" id="FTOF01000001">
    <property type="protein sequence ID" value="SIS38422.1"/>
    <property type="molecule type" value="Genomic_DNA"/>
</dbReference>
<organism evidence="2 3">
    <name type="scientific">Corynebacterium appendicis CIP 107643</name>
    <dbReference type="NCBI Taxonomy" id="1161099"/>
    <lineage>
        <taxon>Bacteria</taxon>
        <taxon>Bacillati</taxon>
        <taxon>Actinomycetota</taxon>
        <taxon>Actinomycetes</taxon>
        <taxon>Mycobacteriales</taxon>
        <taxon>Corynebacteriaceae</taxon>
        <taxon>Corynebacterium</taxon>
    </lineage>
</organism>
<evidence type="ECO:0000256" key="1">
    <source>
        <dbReference type="SAM" id="MobiDB-lite"/>
    </source>
</evidence>
<feature type="region of interest" description="Disordered" evidence="1">
    <location>
        <begin position="1"/>
        <end position="25"/>
    </location>
</feature>
<evidence type="ECO:0000313" key="2">
    <source>
        <dbReference type="EMBL" id="SIS38422.1"/>
    </source>
</evidence>
<gene>
    <name evidence="2" type="ORF">SAMN05444817_10176</name>
</gene>
<dbReference type="InterPro" id="IPR009003">
    <property type="entry name" value="Peptidase_S1_PA"/>
</dbReference>
<protein>
    <submittedName>
        <fullName evidence="2">Uncharacterized protein</fullName>
    </submittedName>
</protein>
<name>A0A1N7IN01_9CORY</name>
<accession>A0A1N7IN01</accession>
<keyword evidence="3" id="KW-1185">Reference proteome</keyword>
<feature type="region of interest" description="Disordered" evidence="1">
    <location>
        <begin position="269"/>
        <end position="290"/>
    </location>
</feature>
<dbReference type="AlphaFoldDB" id="A0A1N7IN01"/>
<dbReference type="Proteomes" id="UP000186292">
    <property type="component" value="Unassembled WGS sequence"/>
</dbReference>
<dbReference type="Gene3D" id="2.40.10.10">
    <property type="entry name" value="Trypsin-like serine proteases"/>
    <property type="match status" value="2"/>
</dbReference>
<evidence type="ECO:0000313" key="3">
    <source>
        <dbReference type="Proteomes" id="UP000186292"/>
    </source>
</evidence>
<reference evidence="3" key="1">
    <citation type="submission" date="2017-01" db="EMBL/GenBank/DDBJ databases">
        <authorList>
            <person name="Varghese N."/>
            <person name="Submissions S."/>
        </authorList>
    </citation>
    <scope>NUCLEOTIDE SEQUENCE [LARGE SCALE GENOMIC DNA]</scope>
    <source>
        <strain evidence="3">DSM 44531</strain>
    </source>
</reference>
<dbReference type="STRING" id="1161099.SAMN05444817_10176"/>
<dbReference type="SUPFAM" id="SSF50494">
    <property type="entry name" value="Trypsin-like serine proteases"/>
    <property type="match status" value="1"/>
</dbReference>
<dbReference type="InterPro" id="IPR043504">
    <property type="entry name" value="Peptidase_S1_PA_chymotrypsin"/>
</dbReference>
<proteinExistence type="predicted"/>
<sequence length="403" mass="41691">MSPIAQAAPDSSTEQQVNAEAAPGAPMRVRPFDVDYPYGPEAGEVYEMTGIHPHPEMFTKTCTQGPVGDVALESGGTQRVMLTAGHCVTGISDQGILMGQDVYAPVRGGYQRIGGTGLVRTVNVPGGYDSLATTARKARNSTDWGIVVLDPSTPADGAAASRDKFGANPSAPVPLTGVRDYPTVAPGQIRLDNFGQPLCKDGSMGARKCGYQLAYNSDTVWSWALDYKPGDSGGVNFDPSTGQIVGMTSMGIGPLGAAQRADRAIEEGYGIPDGQVNDKFTPAPPAESRADFVTGEEEKAEIEQYLVDNNPDVPEEAFTPPTAKEQFDGAVHAAGRDAGIIAGDAQTLAVSAGVALAAGNATPAEVGEAANRFGTIAGAYASAHADNIAAAGLNWALDELGYN</sequence>
<feature type="compositionally biased region" description="Polar residues" evidence="1">
    <location>
        <begin position="9"/>
        <end position="18"/>
    </location>
</feature>